<proteinExistence type="predicted"/>
<organism evidence="1 2">
    <name type="scientific">Portunus trituberculatus</name>
    <name type="common">Swimming crab</name>
    <name type="synonym">Neptunus trituberculatus</name>
    <dbReference type="NCBI Taxonomy" id="210409"/>
    <lineage>
        <taxon>Eukaryota</taxon>
        <taxon>Metazoa</taxon>
        <taxon>Ecdysozoa</taxon>
        <taxon>Arthropoda</taxon>
        <taxon>Crustacea</taxon>
        <taxon>Multicrustacea</taxon>
        <taxon>Malacostraca</taxon>
        <taxon>Eumalacostraca</taxon>
        <taxon>Eucarida</taxon>
        <taxon>Decapoda</taxon>
        <taxon>Pleocyemata</taxon>
        <taxon>Brachyura</taxon>
        <taxon>Eubrachyura</taxon>
        <taxon>Portunoidea</taxon>
        <taxon>Portunidae</taxon>
        <taxon>Portuninae</taxon>
        <taxon>Portunus</taxon>
    </lineage>
</organism>
<name>A0A5B7EIV3_PORTR</name>
<reference evidence="1 2" key="1">
    <citation type="submission" date="2019-05" db="EMBL/GenBank/DDBJ databases">
        <title>Another draft genome of Portunus trituberculatus and its Hox gene families provides insights of decapod evolution.</title>
        <authorList>
            <person name="Jeong J.-H."/>
            <person name="Song I."/>
            <person name="Kim S."/>
            <person name="Choi T."/>
            <person name="Kim D."/>
            <person name="Ryu S."/>
            <person name="Kim W."/>
        </authorList>
    </citation>
    <scope>NUCLEOTIDE SEQUENCE [LARGE SCALE GENOMIC DNA]</scope>
    <source>
        <tissue evidence="1">Muscle</tissue>
    </source>
</reference>
<dbReference type="EMBL" id="VSRR010002985">
    <property type="protein sequence ID" value="MPC34112.1"/>
    <property type="molecule type" value="Genomic_DNA"/>
</dbReference>
<comment type="caution">
    <text evidence="1">The sequence shown here is derived from an EMBL/GenBank/DDBJ whole genome shotgun (WGS) entry which is preliminary data.</text>
</comment>
<gene>
    <name evidence="1" type="ORF">E2C01_027490</name>
</gene>
<evidence type="ECO:0000313" key="1">
    <source>
        <dbReference type="EMBL" id="MPC34112.1"/>
    </source>
</evidence>
<dbReference type="Proteomes" id="UP000324222">
    <property type="component" value="Unassembled WGS sequence"/>
</dbReference>
<sequence length="100" mass="10718">MFSSSSSSSSCCCSSSSFCNSAQFVHRVTFPFIASPPGLEATPAPSPSHSLATRTQRRALKQEFVSPPNPATNIERVAVMTSYLPLQLLYSECNVTSLIA</sequence>
<protein>
    <submittedName>
        <fullName evidence="1">Uncharacterized protein</fullName>
    </submittedName>
</protein>
<evidence type="ECO:0000313" key="2">
    <source>
        <dbReference type="Proteomes" id="UP000324222"/>
    </source>
</evidence>
<keyword evidence="2" id="KW-1185">Reference proteome</keyword>
<accession>A0A5B7EIV3</accession>
<dbReference type="AlphaFoldDB" id="A0A5B7EIV3"/>